<evidence type="ECO:0000256" key="6">
    <source>
        <dbReference type="ARBA" id="ARBA00023136"/>
    </source>
</evidence>
<feature type="transmembrane region" description="Helical" evidence="7">
    <location>
        <begin position="296"/>
        <end position="322"/>
    </location>
</feature>
<keyword evidence="2 7" id="KW-0813">Transport</keyword>
<reference evidence="10" key="1">
    <citation type="submission" date="2017-02" db="EMBL/GenBank/DDBJ databases">
        <title>Comparative genomics and description of representatives of a novel lineage of planctomycetes thriving in anoxic sediments.</title>
        <authorList>
            <person name="Spring S."/>
            <person name="Bunk B."/>
            <person name="Sproer C."/>
            <person name="Klenk H.-P."/>
        </authorList>
    </citation>
    <scope>NUCLEOTIDE SEQUENCE [LARGE SCALE GENOMIC DNA]</scope>
    <source>
        <strain evidence="10">L21-RPul-D3</strain>
    </source>
</reference>
<keyword evidence="4 7" id="KW-0812">Transmembrane</keyword>
<dbReference type="GO" id="GO:0005886">
    <property type="term" value="C:plasma membrane"/>
    <property type="evidence" value="ECO:0007669"/>
    <property type="project" value="UniProtKB-SubCell"/>
</dbReference>
<evidence type="ECO:0000256" key="5">
    <source>
        <dbReference type="ARBA" id="ARBA00022989"/>
    </source>
</evidence>
<dbReference type="InterPro" id="IPR045621">
    <property type="entry name" value="BPD_transp_1_N"/>
</dbReference>
<dbReference type="PANTHER" id="PTHR30465:SF0">
    <property type="entry name" value="OLIGOPEPTIDE TRANSPORT SYSTEM PERMEASE PROTEIN APPB"/>
    <property type="match status" value="1"/>
</dbReference>
<feature type="transmembrane region" description="Helical" evidence="7">
    <location>
        <begin position="251"/>
        <end position="276"/>
    </location>
</feature>
<dbReference type="AlphaFoldDB" id="A0A1Q2HQQ2"/>
<evidence type="ECO:0000256" key="1">
    <source>
        <dbReference type="ARBA" id="ARBA00004651"/>
    </source>
</evidence>
<feature type="transmembrane region" description="Helical" evidence="7">
    <location>
        <begin position="140"/>
        <end position="161"/>
    </location>
</feature>
<comment type="subcellular location">
    <subcellularLocation>
        <location evidence="1 7">Cell membrane</location>
        <topology evidence="1 7">Multi-pass membrane protein</topology>
    </subcellularLocation>
</comment>
<dbReference type="GO" id="GO:0055085">
    <property type="term" value="P:transmembrane transport"/>
    <property type="evidence" value="ECO:0007669"/>
    <property type="project" value="InterPro"/>
</dbReference>
<dbReference type="InterPro" id="IPR035906">
    <property type="entry name" value="MetI-like_sf"/>
</dbReference>
<dbReference type="RefSeq" id="WP_077540247.1">
    <property type="nucleotide sequence ID" value="NZ_CP019633.1"/>
</dbReference>
<gene>
    <name evidence="9" type="primary">yejB</name>
    <name evidence="9" type="ORF">L21SP3_01481</name>
</gene>
<evidence type="ECO:0000256" key="3">
    <source>
        <dbReference type="ARBA" id="ARBA00022475"/>
    </source>
</evidence>
<dbReference type="KEGG" id="pbu:L21SP3_01481"/>
<keyword evidence="10" id="KW-1185">Reference proteome</keyword>
<sequence>MTTYVIRRILLMIPTLIGITILVFAISRLAPGDPIAMQMGLDQGIQSGQNQEAREAQLELYGLDKPEPVQYFIWLKNIVQLNFGQSFKHHRPVIDLIAERLPITLTLNLTAFTIIYLVALPLGTLSALRHNRFTDRAISVVLFILWSLPIMWVGQMLIGYFSNPDFFNWFPSSGISSNNSDKMSFLVWLKDRIWHLVLPVLCITFNGFTYLTKIVRASMLDNLRMDYVRTARAKGLAEKTVIFRHAFRNSIIPVITVLATLLPAMIAGSVIIEKLFSIPGMGLLAFEAITTRDYNVVMAVATISGVLNLAGLLLADICYAIADPRISYD</sequence>
<dbReference type="CDD" id="cd06261">
    <property type="entry name" value="TM_PBP2"/>
    <property type="match status" value="1"/>
</dbReference>
<evidence type="ECO:0000256" key="7">
    <source>
        <dbReference type="RuleBase" id="RU363032"/>
    </source>
</evidence>
<dbReference type="Pfam" id="PF19300">
    <property type="entry name" value="BPD_transp_1_N"/>
    <property type="match status" value="1"/>
</dbReference>
<dbReference type="SUPFAM" id="SSF161098">
    <property type="entry name" value="MetI-like"/>
    <property type="match status" value="1"/>
</dbReference>
<dbReference type="STRING" id="1940790.L21SP3_01481"/>
<dbReference type="Proteomes" id="UP000188273">
    <property type="component" value="Chromosome"/>
</dbReference>
<keyword evidence="3" id="KW-1003">Cell membrane</keyword>
<keyword evidence="5 7" id="KW-1133">Transmembrane helix</keyword>
<evidence type="ECO:0000313" key="9">
    <source>
        <dbReference type="EMBL" id="AQQ09671.1"/>
    </source>
</evidence>
<proteinExistence type="inferred from homology"/>
<feature type="transmembrane region" description="Helical" evidence="7">
    <location>
        <begin position="9"/>
        <end position="30"/>
    </location>
</feature>
<dbReference type="InterPro" id="IPR000515">
    <property type="entry name" value="MetI-like"/>
</dbReference>
<dbReference type="Gene3D" id="1.10.3720.10">
    <property type="entry name" value="MetI-like"/>
    <property type="match status" value="1"/>
</dbReference>
<dbReference type="PROSITE" id="PS50928">
    <property type="entry name" value="ABC_TM1"/>
    <property type="match status" value="1"/>
</dbReference>
<evidence type="ECO:0000313" key="10">
    <source>
        <dbReference type="Proteomes" id="UP000188273"/>
    </source>
</evidence>
<keyword evidence="6 7" id="KW-0472">Membrane</keyword>
<name>A0A1Q2HQQ2_9BACT</name>
<comment type="similarity">
    <text evidence="7">Belongs to the binding-protein-dependent transport system permease family.</text>
</comment>
<feature type="transmembrane region" description="Helical" evidence="7">
    <location>
        <begin position="109"/>
        <end position="128"/>
    </location>
</feature>
<evidence type="ECO:0000256" key="4">
    <source>
        <dbReference type="ARBA" id="ARBA00022692"/>
    </source>
</evidence>
<evidence type="ECO:0000259" key="8">
    <source>
        <dbReference type="PROSITE" id="PS50928"/>
    </source>
</evidence>
<feature type="transmembrane region" description="Helical" evidence="7">
    <location>
        <begin position="193"/>
        <end position="215"/>
    </location>
</feature>
<dbReference type="OrthoDB" id="9773221at2"/>
<dbReference type="Pfam" id="PF00528">
    <property type="entry name" value="BPD_transp_1"/>
    <property type="match status" value="1"/>
</dbReference>
<dbReference type="PANTHER" id="PTHR30465">
    <property type="entry name" value="INNER MEMBRANE ABC TRANSPORTER"/>
    <property type="match status" value="1"/>
</dbReference>
<feature type="domain" description="ABC transmembrane type-1" evidence="8">
    <location>
        <begin position="101"/>
        <end position="315"/>
    </location>
</feature>
<accession>A0A1Q2HQQ2</accession>
<dbReference type="EMBL" id="CP019633">
    <property type="protein sequence ID" value="AQQ09671.1"/>
    <property type="molecule type" value="Genomic_DNA"/>
</dbReference>
<evidence type="ECO:0000256" key="2">
    <source>
        <dbReference type="ARBA" id="ARBA00022448"/>
    </source>
</evidence>
<protein>
    <submittedName>
        <fullName evidence="9">Inner membrane ABC transporter permease protein YejB</fullName>
    </submittedName>
</protein>
<organism evidence="9 10">
    <name type="scientific">Sedimentisphaera cyanobacteriorum</name>
    <dbReference type="NCBI Taxonomy" id="1940790"/>
    <lineage>
        <taxon>Bacteria</taxon>
        <taxon>Pseudomonadati</taxon>
        <taxon>Planctomycetota</taxon>
        <taxon>Phycisphaerae</taxon>
        <taxon>Sedimentisphaerales</taxon>
        <taxon>Sedimentisphaeraceae</taxon>
        <taxon>Sedimentisphaera</taxon>
    </lineage>
</organism>